<evidence type="ECO:0000313" key="7">
    <source>
        <dbReference type="EMBL" id="BFH72863.1"/>
    </source>
</evidence>
<dbReference type="PANTHER" id="PTHR24064">
    <property type="entry name" value="SOLUTE CARRIER FAMILY 22 MEMBER"/>
    <property type="match status" value="1"/>
</dbReference>
<dbReference type="GO" id="GO:0022857">
    <property type="term" value="F:transmembrane transporter activity"/>
    <property type="evidence" value="ECO:0007669"/>
    <property type="project" value="InterPro"/>
</dbReference>
<dbReference type="RefSeq" id="WP_369611056.1">
    <property type="nucleotide sequence ID" value="NZ_AP031322.1"/>
</dbReference>
<organism evidence="7">
    <name type="scientific">Sulfurisphaera javensis</name>
    <dbReference type="NCBI Taxonomy" id="2049879"/>
    <lineage>
        <taxon>Archaea</taxon>
        <taxon>Thermoproteota</taxon>
        <taxon>Thermoprotei</taxon>
        <taxon>Sulfolobales</taxon>
        <taxon>Sulfolobaceae</taxon>
        <taxon>Sulfurisphaera</taxon>
    </lineage>
</organism>
<dbReference type="InterPro" id="IPR005828">
    <property type="entry name" value="MFS_sugar_transport-like"/>
</dbReference>
<feature type="transmembrane region" description="Helical" evidence="5">
    <location>
        <begin position="125"/>
        <end position="146"/>
    </location>
</feature>
<feature type="domain" description="Major facilitator superfamily (MFS) profile" evidence="6">
    <location>
        <begin position="33"/>
        <end position="459"/>
    </location>
</feature>
<dbReference type="InterPro" id="IPR036259">
    <property type="entry name" value="MFS_trans_sf"/>
</dbReference>
<evidence type="ECO:0000256" key="5">
    <source>
        <dbReference type="SAM" id="Phobius"/>
    </source>
</evidence>
<evidence type="ECO:0000256" key="2">
    <source>
        <dbReference type="ARBA" id="ARBA00022692"/>
    </source>
</evidence>
<feature type="transmembrane region" description="Helical" evidence="5">
    <location>
        <begin position="341"/>
        <end position="361"/>
    </location>
</feature>
<evidence type="ECO:0000256" key="1">
    <source>
        <dbReference type="ARBA" id="ARBA00004141"/>
    </source>
</evidence>
<keyword evidence="2 5" id="KW-0812">Transmembrane</keyword>
<keyword evidence="4 5" id="KW-0472">Membrane</keyword>
<dbReference type="CDD" id="cd17316">
    <property type="entry name" value="MFS_SV2_like"/>
    <property type="match status" value="1"/>
</dbReference>
<dbReference type="AlphaFoldDB" id="A0AAT9GPU8"/>
<accession>A0AAT9GPU8</accession>
<feature type="transmembrane region" description="Helical" evidence="5">
    <location>
        <begin position="73"/>
        <end position="92"/>
    </location>
</feature>
<feature type="transmembrane region" description="Helical" evidence="5">
    <location>
        <begin position="28"/>
        <end position="53"/>
    </location>
</feature>
<dbReference type="PROSITE" id="PS50850">
    <property type="entry name" value="MFS"/>
    <property type="match status" value="1"/>
</dbReference>
<proteinExistence type="predicted"/>
<evidence type="ECO:0000256" key="4">
    <source>
        <dbReference type="ARBA" id="ARBA00023136"/>
    </source>
</evidence>
<evidence type="ECO:0000256" key="3">
    <source>
        <dbReference type="ARBA" id="ARBA00022989"/>
    </source>
</evidence>
<evidence type="ECO:0000259" key="6">
    <source>
        <dbReference type="PROSITE" id="PS50850"/>
    </source>
</evidence>
<feature type="transmembrane region" description="Helical" evidence="5">
    <location>
        <begin position="158"/>
        <end position="180"/>
    </location>
</feature>
<feature type="transmembrane region" description="Helical" evidence="5">
    <location>
        <begin position="314"/>
        <end position="334"/>
    </location>
</feature>
<dbReference type="KEGG" id="sjv:SJAV_08070"/>
<dbReference type="GeneID" id="92353739"/>
<gene>
    <name evidence="7" type="ORF">SJAV_08070</name>
</gene>
<dbReference type="Gene3D" id="1.20.1250.20">
    <property type="entry name" value="MFS general substrate transporter like domains"/>
    <property type="match status" value="1"/>
</dbReference>
<dbReference type="InterPro" id="IPR020846">
    <property type="entry name" value="MFS_dom"/>
</dbReference>
<feature type="transmembrane region" description="Helical" evidence="5">
    <location>
        <begin position="406"/>
        <end position="428"/>
    </location>
</feature>
<dbReference type="PROSITE" id="PS00216">
    <property type="entry name" value="SUGAR_TRANSPORT_1"/>
    <property type="match status" value="1"/>
</dbReference>
<dbReference type="Pfam" id="PF00083">
    <property type="entry name" value="Sugar_tr"/>
    <property type="match status" value="1"/>
</dbReference>
<dbReference type="SUPFAM" id="SSF103473">
    <property type="entry name" value="MFS general substrate transporter"/>
    <property type="match status" value="1"/>
</dbReference>
<protein>
    <submittedName>
        <fullName evidence="7">MFS transporter</fullName>
    </submittedName>
</protein>
<dbReference type="GO" id="GO:0016020">
    <property type="term" value="C:membrane"/>
    <property type="evidence" value="ECO:0007669"/>
    <property type="project" value="UniProtKB-SubCell"/>
</dbReference>
<feature type="transmembrane region" description="Helical" evidence="5">
    <location>
        <begin position="367"/>
        <end position="385"/>
    </location>
</feature>
<sequence>MADKPSKDQIYNKVAELTARIDRLPTMVLPISVILALAFGYFIALYDVIDIGIAFSGTSLPYTGLTPSEASTVVSMGLAGYIPGAIILGYLADKYGRKPMLMFTALLTAIGSLGNALSFNYPMFIVFRFITGMGIGGDLILVPTYIVEMVPAVKRGQYFNLVYIAGWAGLGLGPFLASIIDLLNPAIGWRVIFLIGATLAFIVLIIRSHASETVRMLALKGRINEAEKIVAEMEEKAVQKTGISLPPYNPLNYKVEEKNPLAVFKNKKYAVRIISVMLSIFFFYFGEYPYLTEFLLWAGGLKNLTQAQINELTFYYGLAGVATFLGAIALRFIVEKIRRAILTTIAYFVGMLLGVLIATLGTINLNIPLAFGGMLLTNFIGVGWSNQLNYLNGTENVPTYARATSFAFSDGAAHLGAAISTAIILPIISSIGALSTWVLFQVPMVIMGIVLIFVLPNTIGQSLEKINEAGAGI</sequence>
<feature type="transmembrane region" description="Helical" evidence="5">
    <location>
        <begin position="99"/>
        <end position="119"/>
    </location>
</feature>
<dbReference type="PROSITE" id="PS00217">
    <property type="entry name" value="SUGAR_TRANSPORT_2"/>
    <property type="match status" value="1"/>
</dbReference>
<reference evidence="7" key="1">
    <citation type="submission" date="2024-03" db="EMBL/GenBank/DDBJ databases">
        <title>Complete genome sequence of Sulfurisphaera javensis strain KD-1.</title>
        <authorList>
            <person name="Sakai H."/>
            <person name="Nur N."/>
            <person name="Suwanto A."/>
            <person name="Kurosawa N."/>
        </authorList>
    </citation>
    <scope>NUCLEOTIDE SEQUENCE</scope>
    <source>
        <strain evidence="7">KD-1</strain>
    </source>
</reference>
<comment type="subcellular location">
    <subcellularLocation>
        <location evidence="1">Membrane</location>
        <topology evidence="1">Multi-pass membrane protein</topology>
    </subcellularLocation>
</comment>
<dbReference type="EMBL" id="AP031322">
    <property type="protein sequence ID" value="BFH72863.1"/>
    <property type="molecule type" value="Genomic_DNA"/>
</dbReference>
<feature type="transmembrane region" description="Helical" evidence="5">
    <location>
        <begin position="434"/>
        <end position="455"/>
    </location>
</feature>
<dbReference type="InterPro" id="IPR005829">
    <property type="entry name" value="Sugar_transporter_CS"/>
</dbReference>
<name>A0AAT9GPU8_9CREN</name>
<keyword evidence="3 5" id="KW-1133">Transmembrane helix</keyword>
<feature type="transmembrane region" description="Helical" evidence="5">
    <location>
        <begin position="186"/>
        <end position="206"/>
    </location>
</feature>
<feature type="transmembrane region" description="Helical" evidence="5">
    <location>
        <begin position="269"/>
        <end position="286"/>
    </location>
</feature>